<keyword evidence="7 17" id="KW-0812">Transmembrane</keyword>
<evidence type="ECO:0000256" key="6">
    <source>
        <dbReference type="ARBA" id="ARBA00022536"/>
    </source>
</evidence>
<dbReference type="Gene3D" id="2.10.25.10">
    <property type="entry name" value="Laminin"/>
    <property type="match status" value="1"/>
</dbReference>
<dbReference type="HOGENOM" id="CLU_171210_0_0_1"/>
<name>F6ZNZ8_HORSE</name>
<evidence type="ECO:0000256" key="2">
    <source>
        <dbReference type="ARBA" id="ARBA00004613"/>
    </source>
</evidence>
<dbReference type="GeneTree" id="ENSGT00390000014815"/>
<dbReference type="FunFam" id="2.10.25.10:FF:000356">
    <property type="entry name" value="pro-neuregulin-4, membrane-bound isoform"/>
    <property type="match status" value="1"/>
</dbReference>
<evidence type="ECO:0000256" key="10">
    <source>
        <dbReference type="ARBA" id="ARBA00023136"/>
    </source>
</evidence>
<evidence type="ECO:0000256" key="9">
    <source>
        <dbReference type="ARBA" id="ARBA00023030"/>
    </source>
</evidence>
<gene>
    <name evidence="19 21" type="primary">NRG4</name>
</gene>
<dbReference type="SMART" id="SM00181">
    <property type="entry name" value="EGF"/>
    <property type="match status" value="1"/>
</dbReference>
<evidence type="ECO:0000256" key="13">
    <source>
        <dbReference type="ARBA" id="ARBA00054375"/>
    </source>
</evidence>
<feature type="transmembrane region" description="Helical" evidence="17">
    <location>
        <begin position="112"/>
        <end position="134"/>
    </location>
</feature>
<dbReference type="SUPFAM" id="SSF57196">
    <property type="entry name" value="EGF/Laminin"/>
    <property type="match status" value="1"/>
</dbReference>
<keyword evidence="4" id="KW-1003">Cell membrane</keyword>
<evidence type="ECO:0000256" key="17">
    <source>
        <dbReference type="SAM" id="Phobius"/>
    </source>
</evidence>
<dbReference type="FunCoup" id="F6ZNZ8">
    <property type="interactions" value="5"/>
</dbReference>
<dbReference type="Bgee" id="ENSECAG00000026884">
    <property type="expression patterns" value="Expressed in oviduct epithelium and 22 other cell types or tissues"/>
</dbReference>
<evidence type="ECO:0000256" key="16">
    <source>
        <dbReference type="PROSITE-ProRule" id="PRU00076"/>
    </source>
</evidence>
<evidence type="ECO:0000313" key="21">
    <source>
        <dbReference type="VGNC" id="VGNC:20884"/>
    </source>
</evidence>
<comment type="function">
    <text evidence="13">Low affinity ligand for the ERBB4 tyrosine kinase receptor. Concomitantly recruits ERBB1 and ERBB2 coreceptors, resulting in ligand-stimulated tyrosine phosphorylation and activation of the ERBB receptors. Does not bind to the ERBB1, ERBB2 and ERBB3 receptors.</text>
</comment>
<reference evidence="19" key="2">
    <citation type="submission" date="2025-08" db="UniProtKB">
        <authorList>
            <consortium name="Ensembl"/>
        </authorList>
    </citation>
    <scope>IDENTIFICATION</scope>
    <source>
        <strain evidence="19">Thoroughbred</strain>
    </source>
</reference>
<evidence type="ECO:0000256" key="12">
    <source>
        <dbReference type="ARBA" id="ARBA00023180"/>
    </source>
</evidence>
<comment type="similarity">
    <text evidence="3">Belongs to the neuregulin family.</text>
</comment>
<feature type="disulfide bond" evidence="16">
    <location>
        <begin position="87"/>
        <end position="96"/>
    </location>
</feature>
<reference evidence="19" key="3">
    <citation type="submission" date="2025-09" db="UniProtKB">
        <authorList>
            <consortium name="Ensembl"/>
        </authorList>
    </citation>
    <scope>IDENTIFICATION</scope>
    <source>
        <strain evidence="19">Thoroughbred</strain>
    </source>
</reference>
<sequence>QIPQAGAEALGCPTHPRLAPAAKRDEEEIEANQKARSSFFSAIWEKRLSLKDRSDHEEPCGARHRSFCLNGGICYVIPTIPSPFCRCVENYTGARCEEIFLPSFSIRTKSDLFAAFVALAILLGTFIIGAIYFLCRNGHLQRANVVQYDINLVETNSTSAHHSHGEH</sequence>
<dbReference type="GO" id="GO:0005886">
    <property type="term" value="C:plasma membrane"/>
    <property type="evidence" value="ECO:0007669"/>
    <property type="project" value="UniProtKB-SubCell"/>
</dbReference>
<evidence type="ECO:0000313" key="20">
    <source>
        <dbReference type="Proteomes" id="UP000002281"/>
    </source>
</evidence>
<evidence type="ECO:0000256" key="14">
    <source>
        <dbReference type="ARBA" id="ARBA00063299"/>
    </source>
</evidence>
<evidence type="ECO:0000256" key="15">
    <source>
        <dbReference type="ARBA" id="ARBA00073762"/>
    </source>
</evidence>
<proteinExistence type="inferred from homology"/>
<dbReference type="PANTHER" id="PTHR10740">
    <property type="entry name" value="TRANSFORMING GROWTH FACTOR ALPHA"/>
    <property type="match status" value="1"/>
</dbReference>
<dbReference type="PROSITE" id="PS50026">
    <property type="entry name" value="EGF_3"/>
    <property type="match status" value="1"/>
</dbReference>
<evidence type="ECO:0000259" key="18">
    <source>
        <dbReference type="PROSITE" id="PS50026"/>
    </source>
</evidence>
<organism evidence="19 20">
    <name type="scientific">Equus caballus</name>
    <name type="common">Horse</name>
    <dbReference type="NCBI Taxonomy" id="9796"/>
    <lineage>
        <taxon>Eukaryota</taxon>
        <taxon>Metazoa</taxon>
        <taxon>Chordata</taxon>
        <taxon>Craniata</taxon>
        <taxon>Vertebrata</taxon>
        <taxon>Euteleostomi</taxon>
        <taxon>Mammalia</taxon>
        <taxon>Eutheria</taxon>
        <taxon>Laurasiatheria</taxon>
        <taxon>Perissodactyla</taxon>
        <taxon>Equidae</taxon>
        <taxon>Equus</taxon>
    </lineage>
</organism>
<keyword evidence="10 17" id="KW-0472">Membrane</keyword>
<dbReference type="Pfam" id="PF00008">
    <property type="entry name" value="EGF"/>
    <property type="match status" value="1"/>
</dbReference>
<feature type="disulfide bond" evidence="16">
    <location>
        <begin position="68"/>
        <end position="85"/>
    </location>
</feature>
<evidence type="ECO:0000256" key="11">
    <source>
        <dbReference type="ARBA" id="ARBA00023157"/>
    </source>
</evidence>
<feature type="domain" description="EGF-like" evidence="18">
    <location>
        <begin position="56"/>
        <end position="97"/>
    </location>
</feature>
<reference evidence="19 20" key="1">
    <citation type="journal article" date="2009" name="Science">
        <title>Genome sequence, comparative analysis, and population genetics of the domestic horse.</title>
        <authorList>
            <consortium name="Broad Institute Genome Sequencing Platform"/>
            <consortium name="Broad Institute Whole Genome Assembly Team"/>
            <person name="Wade C.M."/>
            <person name="Giulotto E."/>
            <person name="Sigurdsson S."/>
            <person name="Zoli M."/>
            <person name="Gnerre S."/>
            <person name="Imsland F."/>
            <person name="Lear T.L."/>
            <person name="Adelson D.L."/>
            <person name="Bailey E."/>
            <person name="Bellone R.R."/>
            <person name="Bloecker H."/>
            <person name="Distl O."/>
            <person name="Edgar R.C."/>
            <person name="Garber M."/>
            <person name="Leeb T."/>
            <person name="Mauceli E."/>
            <person name="MacLeod J.N."/>
            <person name="Penedo M.C.T."/>
            <person name="Raison J.M."/>
            <person name="Sharpe T."/>
            <person name="Vogel J."/>
            <person name="Andersson L."/>
            <person name="Antczak D.F."/>
            <person name="Biagi T."/>
            <person name="Binns M.M."/>
            <person name="Chowdhary B.P."/>
            <person name="Coleman S.J."/>
            <person name="Della Valle G."/>
            <person name="Fryc S."/>
            <person name="Guerin G."/>
            <person name="Hasegawa T."/>
            <person name="Hill E.W."/>
            <person name="Jurka J."/>
            <person name="Kiialainen A."/>
            <person name="Lindgren G."/>
            <person name="Liu J."/>
            <person name="Magnani E."/>
            <person name="Mickelson J.R."/>
            <person name="Murray J."/>
            <person name="Nergadze S.G."/>
            <person name="Onofrio R."/>
            <person name="Pedroni S."/>
            <person name="Piras M.F."/>
            <person name="Raudsepp T."/>
            <person name="Rocchi M."/>
            <person name="Roeed K.H."/>
            <person name="Ryder O.A."/>
            <person name="Searle S."/>
            <person name="Skow L."/>
            <person name="Swinburne J.E."/>
            <person name="Syvaenen A.C."/>
            <person name="Tozaki T."/>
            <person name="Valberg S.J."/>
            <person name="Vaudin M."/>
            <person name="White J.R."/>
            <person name="Zody M.C."/>
            <person name="Lander E.S."/>
            <person name="Lindblad-Toh K."/>
        </authorList>
    </citation>
    <scope>NUCLEOTIDE SEQUENCE [LARGE SCALE GENOMIC DNA]</scope>
    <source>
        <strain evidence="19 20">Thoroughbred</strain>
    </source>
</reference>
<evidence type="ECO:0000313" key="19">
    <source>
        <dbReference type="Ensembl" id="ENSECAP00000023041.4"/>
    </source>
</evidence>
<dbReference type="PROSITE" id="PS00022">
    <property type="entry name" value="EGF_1"/>
    <property type="match status" value="1"/>
</dbReference>
<dbReference type="CDD" id="cd00054">
    <property type="entry name" value="EGF_CA"/>
    <property type="match status" value="1"/>
</dbReference>
<keyword evidence="6 16" id="KW-0245">EGF-like domain</keyword>
<evidence type="ECO:0000256" key="1">
    <source>
        <dbReference type="ARBA" id="ARBA00004251"/>
    </source>
</evidence>
<keyword evidence="20" id="KW-1185">Reference proteome</keyword>
<dbReference type="Ensembl" id="ENSECAT00000028883.4">
    <property type="protein sequence ID" value="ENSECAP00000023041.4"/>
    <property type="gene ID" value="ENSECAG00000026884.4"/>
</dbReference>
<dbReference type="AlphaFoldDB" id="F6ZNZ8"/>
<keyword evidence="11 16" id="KW-1015">Disulfide bond</keyword>
<keyword evidence="8 17" id="KW-1133">Transmembrane helix</keyword>
<comment type="subcellular location">
    <subcellularLocation>
        <location evidence="1">Cell membrane</location>
        <topology evidence="1">Single-pass type I membrane protein</topology>
    </subcellularLocation>
    <subcellularLocation>
        <location evidence="2">Secreted</location>
    </subcellularLocation>
</comment>
<dbReference type="GO" id="GO:0038138">
    <property type="term" value="P:ERBB4-ERBB4 signaling pathway"/>
    <property type="evidence" value="ECO:0007669"/>
    <property type="project" value="Ensembl"/>
</dbReference>
<dbReference type="InterPro" id="IPR000742">
    <property type="entry name" value="EGF"/>
</dbReference>
<dbReference type="InParanoid" id="F6ZNZ8"/>
<evidence type="ECO:0000256" key="7">
    <source>
        <dbReference type="ARBA" id="ARBA00022692"/>
    </source>
</evidence>
<evidence type="ECO:0000256" key="3">
    <source>
        <dbReference type="ARBA" id="ARBA00008216"/>
    </source>
</evidence>
<dbReference type="Proteomes" id="UP000002281">
    <property type="component" value="Chromosome 1"/>
</dbReference>
<keyword evidence="5" id="KW-0964">Secreted</keyword>
<dbReference type="VGNC" id="VGNC:20884">
    <property type="gene designation" value="NRG4"/>
</dbReference>
<evidence type="ECO:0000256" key="4">
    <source>
        <dbReference type="ARBA" id="ARBA00022475"/>
    </source>
</evidence>
<dbReference type="GO" id="GO:0005615">
    <property type="term" value="C:extracellular space"/>
    <property type="evidence" value="ECO:0007669"/>
    <property type="project" value="Ensembl"/>
</dbReference>
<dbReference type="PaxDb" id="9796-ENSECAP00000023041"/>
<dbReference type="PANTHER" id="PTHR10740:SF15">
    <property type="entry name" value="EGF-LIKE DOMAIN-CONTAINING PROTEIN"/>
    <property type="match status" value="1"/>
</dbReference>
<evidence type="ECO:0000256" key="8">
    <source>
        <dbReference type="ARBA" id="ARBA00022989"/>
    </source>
</evidence>
<comment type="subunit">
    <text evidence="14">Interacts with ERBB4.</text>
</comment>
<keyword evidence="9" id="KW-0339">Growth factor</keyword>
<keyword evidence="12" id="KW-0325">Glycoprotein</keyword>
<evidence type="ECO:0000256" key="5">
    <source>
        <dbReference type="ARBA" id="ARBA00022525"/>
    </source>
</evidence>
<dbReference type="GO" id="GO:0008083">
    <property type="term" value="F:growth factor activity"/>
    <property type="evidence" value="ECO:0007669"/>
    <property type="project" value="UniProtKB-KW"/>
</dbReference>
<protein>
    <recommendedName>
        <fullName evidence="15">Pro-neuregulin-4, membrane-bound isoform</fullName>
    </recommendedName>
</protein>
<accession>F6ZNZ8</accession>
<dbReference type="STRING" id="9796.ENSECAP00000023041"/>
<comment type="caution">
    <text evidence="16">Lacks conserved residue(s) required for the propagation of feature annotation.</text>
</comment>